<dbReference type="Pfam" id="PF05701">
    <property type="entry name" value="WEMBL"/>
    <property type="match status" value="1"/>
</dbReference>
<dbReference type="EMBL" id="MNCJ02000330">
    <property type="protein sequence ID" value="KAF5766867.1"/>
    <property type="molecule type" value="Genomic_DNA"/>
</dbReference>
<dbReference type="OMA" id="QTELYCH"/>
<dbReference type="GO" id="GO:0009903">
    <property type="term" value="P:chloroplast avoidance movement"/>
    <property type="evidence" value="ECO:0000318"/>
    <property type="project" value="GO_Central"/>
</dbReference>
<name>A0A251SC23_HELAN</name>
<reference evidence="5" key="3">
    <citation type="submission" date="2020-06" db="EMBL/GenBank/DDBJ databases">
        <title>Helianthus annuus Genome sequencing and assembly Release 2.</title>
        <authorList>
            <person name="Gouzy J."/>
            <person name="Langlade N."/>
            <person name="Munos S."/>
        </authorList>
    </citation>
    <scope>NUCLEOTIDE SEQUENCE</scope>
    <source>
        <tissue evidence="5">Leaves</tissue>
    </source>
</reference>
<evidence type="ECO:0000256" key="3">
    <source>
        <dbReference type="SAM" id="Coils"/>
    </source>
</evidence>
<evidence type="ECO:0000256" key="4">
    <source>
        <dbReference type="SAM" id="MobiDB-lite"/>
    </source>
</evidence>
<gene>
    <name evidence="6" type="ORF">HannXRQ_Chr15g0493811</name>
    <name evidence="5" type="ORF">HanXRQr2_Chr15g0720441</name>
</gene>
<dbReference type="InParanoid" id="A0A251SC23"/>
<evidence type="ECO:0000313" key="7">
    <source>
        <dbReference type="Proteomes" id="UP000215914"/>
    </source>
</evidence>
<reference evidence="6" key="2">
    <citation type="submission" date="2017-02" db="EMBL/GenBank/DDBJ databases">
        <title>Sunflower complete genome.</title>
        <authorList>
            <person name="Langlade N."/>
            <person name="Munos S."/>
        </authorList>
    </citation>
    <scope>NUCLEOTIDE SEQUENCE [LARGE SCALE GENOMIC DNA]</scope>
    <source>
        <tissue evidence="6">Leaves</tissue>
    </source>
</reference>
<organism evidence="6 7">
    <name type="scientific">Helianthus annuus</name>
    <name type="common">Common sunflower</name>
    <dbReference type="NCBI Taxonomy" id="4232"/>
    <lineage>
        <taxon>Eukaryota</taxon>
        <taxon>Viridiplantae</taxon>
        <taxon>Streptophyta</taxon>
        <taxon>Embryophyta</taxon>
        <taxon>Tracheophyta</taxon>
        <taxon>Spermatophyta</taxon>
        <taxon>Magnoliopsida</taxon>
        <taxon>eudicotyledons</taxon>
        <taxon>Gunneridae</taxon>
        <taxon>Pentapetalae</taxon>
        <taxon>asterids</taxon>
        <taxon>campanulids</taxon>
        <taxon>Asterales</taxon>
        <taxon>Asteraceae</taxon>
        <taxon>Asteroideae</taxon>
        <taxon>Heliantheae alliance</taxon>
        <taxon>Heliantheae</taxon>
        <taxon>Helianthus</taxon>
    </lineage>
</organism>
<protein>
    <submittedName>
        <fullName evidence="6">Putative WEB family</fullName>
    </submittedName>
    <submittedName>
        <fullName evidence="5">WEB family protein</fullName>
    </submittedName>
</protein>
<comment type="similarity">
    <text evidence="1">Belongs to the WEB family.</text>
</comment>
<evidence type="ECO:0000256" key="2">
    <source>
        <dbReference type="ARBA" id="ARBA00023054"/>
    </source>
</evidence>
<feature type="region of interest" description="Disordered" evidence="4">
    <location>
        <begin position="402"/>
        <end position="449"/>
    </location>
</feature>
<dbReference type="PANTHER" id="PTHR32054:SF36">
    <property type="entry name" value="WEB FAMILY PROTEIN"/>
    <property type="match status" value="1"/>
</dbReference>
<dbReference type="OrthoDB" id="649232at2759"/>
<evidence type="ECO:0000313" key="6">
    <source>
        <dbReference type="EMBL" id="OTF96407.1"/>
    </source>
</evidence>
<dbReference type="EMBL" id="CM007904">
    <property type="protein sequence ID" value="OTF96407.1"/>
    <property type="molecule type" value="Genomic_DNA"/>
</dbReference>
<dbReference type="InterPro" id="IPR008545">
    <property type="entry name" value="Web"/>
</dbReference>
<dbReference type="PANTHER" id="PTHR32054">
    <property type="entry name" value="HEAVY CHAIN, PUTATIVE, EXPRESSED-RELATED-RELATED"/>
    <property type="match status" value="1"/>
</dbReference>
<dbReference type="AlphaFoldDB" id="A0A251SC23"/>
<evidence type="ECO:0000256" key="1">
    <source>
        <dbReference type="ARBA" id="ARBA00005485"/>
    </source>
</evidence>
<sequence length="571" mass="64628">MLSLFPLYTHTQKHSIYRRLTHYYHWDQLTIPTLLLPPSSYSSSFIILILIFIINNHCHCFLLNMAEMLPSSVVSDNLGSETAKLMNPRVEIDTSPPFGSVKEAVTRFGGSGSWIPLHILRLAGHDLGEIDMETVEKQAAELEKELIIKEQETLEVLRELESAKGVMEGLKLNIMKEVSSILNLNPDSGTTVTSSDKSTASLTLCSVPLPPAIILSELKEAKSKLNRTTNDLAMIRASVETLNKKMRTHKVNLAENGDTKCVIKESIDVSNNGSHKPTFEAEQFRRMEEAAQYEVIKATSEIEHTKMSIKMVEMRLFAAKKMEEAARAMEAVACAESRPLVREGITLSYEEYCELTQKARKAEDVSKKNDYHRKDANLSTMAFLKNSMDHTDDAKFRRKTLGEALGTKTDTANERNLESKAGFPPRKPETHNHPKTRSSNPFHGHVPRRFEPLIGDYPSMINKESRPVLRTSVSIGDILSRKLILQDNIIVRDDVESQTQRDDPSLTEMLRDQSGLIFHDSSKTNKEGRIDKQFFSQRKKFGFIHVSLPLTKHNKKKSNPQTPQPLNMRYP</sequence>
<dbReference type="GO" id="GO:0005829">
    <property type="term" value="C:cytosol"/>
    <property type="evidence" value="ECO:0000318"/>
    <property type="project" value="GO_Central"/>
</dbReference>
<dbReference type="GO" id="GO:0009904">
    <property type="term" value="P:chloroplast accumulation movement"/>
    <property type="evidence" value="ECO:0000318"/>
    <property type="project" value="GO_Central"/>
</dbReference>
<reference evidence="5 7" key="1">
    <citation type="journal article" date="2017" name="Nature">
        <title>The sunflower genome provides insights into oil metabolism, flowering and Asterid evolution.</title>
        <authorList>
            <person name="Badouin H."/>
            <person name="Gouzy J."/>
            <person name="Grassa C.J."/>
            <person name="Murat F."/>
            <person name="Staton S.E."/>
            <person name="Cottret L."/>
            <person name="Lelandais-Briere C."/>
            <person name="Owens G.L."/>
            <person name="Carrere S."/>
            <person name="Mayjonade B."/>
            <person name="Legrand L."/>
            <person name="Gill N."/>
            <person name="Kane N.C."/>
            <person name="Bowers J.E."/>
            <person name="Hubner S."/>
            <person name="Bellec A."/>
            <person name="Berard A."/>
            <person name="Berges H."/>
            <person name="Blanchet N."/>
            <person name="Boniface M.C."/>
            <person name="Brunel D."/>
            <person name="Catrice O."/>
            <person name="Chaidir N."/>
            <person name="Claudel C."/>
            <person name="Donnadieu C."/>
            <person name="Faraut T."/>
            <person name="Fievet G."/>
            <person name="Helmstetter N."/>
            <person name="King M."/>
            <person name="Knapp S.J."/>
            <person name="Lai Z."/>
            <person name="Le Paslier M.C."/>
            <person name="Lippi Y."/>
            <person name="Lorenzon L."/>
            <person name="Mandel J.R."/>
            <person name="Marage G."/>
            <person name="Marchand G."/>
            <person name="Marquand E."/>
            <person name="Bret-Mestries E."/>
            <person name="Morien E."/>
            <person name="Nambeesan S."/>
            <person name="Nguyen T."/>
            <person name="Pegot-Espagnet P."/>
            <person name="Pouilly N."/>
            <person name="Raftis F."/>
            <person name="Sallet E."/>
            <person name="Schiex T."/>
            <person name="Thomas J."/>
            <person name="Vandecasteele C."/>
            <person name="Vares D."/>
            <person name="Vear F."/>
            <person name="Vautrin S."/>
            <person name="Crespi M."/>
            <person name="Mangin B."/>
            <person name="Burke J.M."/>
            <person name="Salse J."/>
            <person name="Munos S."/>
            <person name="Vincourt P."/>
            <person name="Rieseberg L.H."/>
            <person name="Langlade N.B."/>
        </authorList>
    </citation>
    <scope>NUCLEOTIDE SEQUENCE [LARGE SCALE GENOMIC DNA]</scope>
    <source>
        <strain evidence="7">cv. SF193</strain>
        <tissue evidence="5">Leaves</tissue>
    </source>
</reference>
<proteinExistence type="inferred from homology"/>
<dbReference type="FunCoup" id="A0A251SC23">
    <property type="interactions" value="305"/>
</dbReference>
<keyword evidence="2 3" id="KW-0175">Coiled coil</keyword>
<keyword evidence="7" id="KW-1185">Reference proteome</keyword>
<dbReference type="Proteomes" id="UP000215914">
    <property type="component" value="Chromosome 15"/>
</dbReference>
<feature type="coiled-coil region" evidence="3">
    <location>
        <begin position="125"/>
        <end position="152"/>
    </location>
</feature>
<dbReference type="Gramene" id="mRNA:HanXRQr2_Chr15g0720441">
    <property type="protein sequence ID" value="mRNA:HanXRQr2_Chr15g0720441"/>
    <property type="gene ID" value="HanXRQr2_Chr15g0720441"/>
</dbReference>
<feature type="region of interest" description="Disordered" evidence="4">
    <location>
        <begin position="552"/>
        <end position="571"/>
    </location>
</feature>
<accession>A0A251SC23</accession>
<evidence type="ECO:0000313" key="5">
    <source>
        <dbReference type="EMBL" id="KAF5766867.1"/>
    </source>
</evidence>